<sequence length="245" mass="25924">MSHADVGRADVGRAVDAVDWTAIPGPPGRYEPEAAASGLRALAEATTLLQVAAAISCLENTALYHGHSGAVFPAAAVAAPLLLDIVAHAHPRAADAAIDLLELGLRYEPHAGYTRIDTAEAAQVPLCCAIAEQIRARADLLAGHGEQGRQLLAEAGPHWRFRVHELFAEAQEVVVFGTADGVLPRNRFPVEVHAARRITMAADATADYPPDADTHEAFLRLTAMALDRIRTGAVLYSATCGARVH</sequence>
<protein>
    <submittedName>
        <fullName evidence="1">Uncharacterized protein</fullName>
    </submittedName>
</protein>
<proteinExistence type="predicted"/>
<dbReference type="RefSeq" id="WP_397022666.1">
    <property type="nucleotide sequence ID" value="NZ_JBITMB010000005.1"/>
</dbReference>
<organism evidence="1 2">
    <name type="scientific">Nonomuraea indica</name>
    <dbReference type="NCBI Taxonomy" id="1581193"/>
    <lineage>
        <taxon>Bacteria</taxon>
        <taxon>Bacillati</taxon>
        <taxon>Actinomycetota</taxon>
        <taxon>Actinomycetes</taxon>
        <taxon>Streptosporangiales</taxon>
        <taxon>Streptosporangiaceae</taxon>
        <taxon>Nonomuraea</taxon>
    </lineage>
</organism>
<evidence type="ECO:0000313" key="1">
    <source>
        <dbReference type="EMBL" id="MFI7442713.1"/>
    </source>
</evidence>
<evidence type="ECO:0000313" key="2">
    <source>
        <dbReference type="Proteomes" id="UP001612928"/>
    </source>
</evidence>
<name>A0ABW8A7F1_9ACTN</name>
<reference evidence="1 2" key="1">
    <citation type="submission" date="2024-10" db="EMBL/GenBank/DDBJ databases">
        <title>The Natural Products Discovery Center: Release of the First 8490 Sequenced Strains for Exploring Actinobacteria Biosynthetic Diversity.</title>
        <authorList>
            <person name="Kalkreuter E."/>
            <person name="Kautsar S.A."/>
            <person name="Yang D."/>
            <person name="Bader C.D."/>
            <person name="Teijaro C.N."/>
            <person name="Fluegel L."/>
            <person name="Davis C.M."/>
            <person name="Simpson J.R."/>
            <person name="Lauterbach L."/>
            <person name="Steele A.D."/>
            <person name="Gui C."/>
            <person name="Meng S."/>
            <person name="Li G."/>
            <person name="Viehrig K."/>
            <person name="Ye F."/>
            <person name="Su P."/>
            <person name="Kiefer A.F."/>
            <person name="Nichols A."/>
            <person name="Cepeda A.J."/>
            <person name="Yan W."/>
            <person name="Fan B."/>
            <person name="Jiang Y."/>
            <person name="Adhikari A."/>
            <person name="Zheng C.-J."/>
            <person name="Schuster L."/>
            <person name="Cowan T.M."/>
            <person name="Smanski M.J."/>
            <person name="Chevrette M.G."/>
            <person name="De Carvalho L.P.S."/>
            <person name="Shen B."/>
        </authorList>
    </citation>
    <scope>NUCLEOTIDE SEQUENCE [LARGE SCALE GENOMIC DNA]</scope>
    <source>
        <strain evidence="1 2">NPDC049503</strain>
    </source>
</reference>
<dbReference type="EMBL" id="JBITMB010000005">
    <property type="protein sequence ID" value="MFI7442713.1"/>
    <property type="molecule type" value="Genomic_DNA"/>
</dbReference>
<dbReference type="Proteomes" id="UP001612928">
    <property type="component" value="Unassembled WGS sequence"/>
</dbReference>
<gene>
    <name evidence="1" type="ORF">ACIBP5_22315</name>
</gene>
<keyword evidence="2" id="KW-1185">Reference proteome</keyword>
<accession>A0ABW8A7F1</accession>
<comment type="caution">
    <text evidence="1">The sequence shown here is derived from an EMBL/GenBank/DDBJ whole genome shotgun (WGS) entry which is preliminary data.</text>
</comment>